<evidence type="ECO:0000256" key="3">
    <source>
        <dbReference type="ARBA" id="ARBA00022475"/>
    </source>
</evidence>
<feature type="transmembrane region" description="Helical" evidence="8">
    <location>
        <begin position="12"/>
        <end position="36"/>
    </location>
</feature>
<reference evidence="10 11" key="1">
    <citation type="submission" date="2019-03" db="EMBL/GenBank/DDBJ databases">
        <title>Subsurface microbial communities from deep shales in Ohio and West Virginia, USA.</title>
        <authorList>
            <person name="Wrighton K."/>
        </authorList>
    </citation>
    <scope>NUCLEOTIDE SEQUENCE [LARGE SCALE GENOMIC DNA]</scope>
    <source>
        <strain evidence="10 11">MSL 6dP</strain>
    </source>
</reference>
<dbReference type="Proteomes" id="UP000295832">
    <property type="component" value="Unassembled WGS sequence"/>
</dbReference>
<feature type="transmembrane region" description="Helical" evidence="8">
    <location>
        <begin position="113"/>
        <end position="135"/>
    </location>
</feature>
<keyword evidence="2 8" id="KW-0813">Transport</keyword>
<dbReference type="Gene3D" id="1.10.3720.10">
    <property type="entry name" value="MetI-like"/>
    <property type="match status" value="1"/>
</dbReference>
<keyword evidence="3" id="KW-1003">Cell membrane</keyword>
<dbReference type="SUPFAM" id="SSF161098">
    <property type="entry name" value="MetI-like"/>
    <property type="match status" value="1"/>
</dbReference>
<name>A0A4R8GZ23_9FIRM</name>
<dbReference type="GO" id="GO:0015423">
    <property type="term" value="F:ABC-type maltose transporter activity"/>
    <property type="evidence" value="ECO:0007669"/>
    <property type="project" value="TreeGrafter"/>
</dbReference>
<keyword evidence="7 8" id="KW-0472">Membrane</keyword>
<evidence type="ECO:0000313" key="11">
    <source>
        <dbReference type="Proteomes" id="UP000295832"/>
    </source>
</evidence>
<feature type="transmembrane region" description="Helical" evidence="8">
    <location>
        <begin position="147"/>
        <end position="167"/>
    </location>
</feature>
<keyword evidence="11" id="KW-1185">Reference proteome</keyword>
<organism evidence="10 11">
    <name type="scientific">Orenia marismortui</name>
    <dbReference type="NCBI Taxonomy" id="46469"/>
    <lineage>
        <taxon>Bacteria</taxon>
        <taxon>Bacillati</taxon>
        <taxon>Bacillota</taxon>
        <taxon>Clostridia</taxon>
        <taxon>Halanaerobiales</taxon>
        <taxon>Halobacteroidaceae</taxon>
        <taxon>Orenia</taxon>
    </lineage>
</organism>
<dbReference type="Pfam" id="PF00528">
    <property type="entry name" value="BPD_transp_1"/>
    <property type="match status" value="1"/>
</dbReference>
<evidence type="ECO:0000256" key="7">
    <source>
        <dbReference type="ARBA" id="ARBA00023136"/>
    </source>
</evidence>
<evidence type="ECO:0000256" key="6">
    <source>
        <dbReference type="ARBA" id="ARBA00022989"/>
    </source>
</evidence>
<evidence type="ECO:0000313" key="10">
    <source>
        <dbReference type="EMBL" id="TDX51840.1"/>
    </source>
</evidence>
<proteinExistence type="inferred from homology"/>
<gene>
    <name evidence="10" type="ORF">C7959_11087</name>
</gene>
<feature type="transmembrane region" description="Helical" evidence="8">
    <location>
        <begin position="82"/>
        <end position="101"/>
    </location>
</feature>
<dbReference type="InterPro" id="IPR000515">
    <property type="entry name" value="MetI-like"/>
</dbReference>
<dbReference type="GO" id="GO:0042956">
    <property type="term" value="P:maltodextrin transmembrane transport"/>
    <property type="evidence" value="ECO:0007669"/>
    <property type="project" value="TreeGrafter"/>
</dbReference>
<evidence type="ECO:0000256" key="2">
    <source>
        <dbReference type="ARBA" id="ARBA00022448"/>
    </source>
</evidence>
<protein>
    <submittedName>
        <fullName evidence="10">Carbohydrate ABC transporter membrane protein 2 (CUT1 family)</fullName>
    </submittedName>
</protein>
<dbReference type="InterPro" id="IPR035906">
    <property type="entry name" value="MetI-like_sf"/>
</dbReference>
<dbReference type="CDD" id="cd06261">
    <property type="entry name" value="TM_PBP2"/>
    <property type="match status" value="1"/>
</dbReference>
<dbReference type="PROSITE" id="PS50928">
    <property type="entry name" value="ABC_TM1"/>
    <property type="match status" value="1"/>
</dbReference>
<comment type="similarity">
    <text evidence="8">Belongs to the binding-protein-dependent transport system permease family.</text>
</comment>
<evidence type="ECO:0000256" key="5">
    <source>
        <dbReference type="ARBA" id="ARBA00022692"/>
    </source>
</evidence>
<keyword evidence="5 8" id="KW-0812">Transmembrane</keyword>
<evidence type="ECO:0000259" key="9">
    <source>
        <dbReference type="PROSITE" id="PS50928"/>
    </source>
</evidence>
<dbReference type="PANTHER" id="PTHR32243:SF34">
    <property type="entry name" value="GALACTOOLIGOSACCHARIDES TRANSPORT SYSTEM PERMEASE PROTEIN GANQ"/>
    <property type="match status" value="1"/>
</dbReference>
<dbReference type="EMBL" id="SOEG01000010">
    <property type="protein sequence ID" value="TDX51840.1"/>
    <property type="molecule type" value="Genomic_DNA"/>
</dbReference>
<sequence>MLSVSKKTQQKMGLLFCYAVIFVAIIAVVYPTVWIVGSALNPANSLYSSRIIPENASLKNFKELLTSEQYKFKYWYWNSIKIGALNSFFSVILTALTAYIFSKTRFWGRKYGLMTFLIIQMFPGMMSMVAIYVLLNMFGLLDTHTGILIVYLGGAVPFSTWMIKGYFDTIPSSLVEAATIDGASRFRIFWQIMLPLAKPMLAVVAMLNFINPFNDFLLAQLILRSPEKQTLAVGLYQMISAQFSNDWTLFSAGAVLAAVPIMIFVLSMQKYFVGGLAAGSTKG</sequence>
<evidence type="ECO:0000256" key="8">
    <source>
        <dbReference type="RuleBase" id="RU363032"/>
    </source>
</evidence>
<dbReference type="FunFam" id="1.10.3720.10:FF:000034">
    <property type="entry name" value="Sugar ABC transporter permease"/>
    <property type="match status" value="1"/>
</dbReference>
<keyword evidence="6 8" id="KW-1133">Transmembrane helix</keyword>
<dbReference type="AlphaFoldDB" id="A0A4R8GZ23"/>
<dbReference type="InterPro" id="IPR050901">
    <property type="entry name" value="BP-dep_ABC_trans_perm"/>
</dbReference>
<keyword evidence="4" id="KW-0762">Sugar transport</keyword>
<dbReference type="GO" id="GO:0005886">
    <property type="term" value="C:plasma membrane"/>
    <property type="evidence" value="ECO:0007669"/>
    <property type="project" value="UniProtKB-SubCell"/>
</dbReference>
<comment type="caution">
    <text evidence="10">The sequence shown here is derived from an EMBL/GenBank/DDBJ whole genome shotgun (WGS) entry which is preliminary data.</text>
</comment>
<feature type="domain" description="ABC transmembrane type-1" evidence="9">
    <location>
        <begin position="76"/>
        <end position="268"/>
    </location>
</feature>
<feature type="transmembrane region" description="Helical" evidence="8">
    <location>
        <begin position="188"/>
        <end position="210"/>
    </location>
</feature>
<dbReference type="PANTHER" id="PTHR32243">
    <property type="entry name" value="MALTOSE TRANSPORT SYSTEM PERMEASE-RELATED"/>
    <property type="match status" value="1"/>
</dbReference>
<accession>A0A4R8GZ23</accession>
<comment type="subcellular location">
    <subcellularLocation>
        <location evidence="1 8">Cell membrane</location>
        <topology evidence="1 8">Multi-pass membrane protein</topology>
    </subcellularLocation>
</comment>
<evidence type="ECO:0000256" key="1">
    <source>
        <dbReference type="ARBA" id="ARBA00004651"/>
    </source>
</evidence>
<evidence type="ECO:0000256" key="4">
    <source>
        <dbReference type="ARBA" id="ARBA00022597"/>
    </source>
</evidence>
<dbReference type="STRING" id="926561.GCA_000379025_02320"/>
<feature type="transmembrane region" description="Helical" evidence="8">
    <location>
        <begin position="247"/>
        <end position="266"/>
    </location>
</feature>